<proteinExistence type="predicted"/>
<gene>
    <name evidence="2" type="ORF">GSOID_T00001948001</name>
</gene>
<dbReference type="InterPro" id="IPR001623">
    <property type="entry name" value="DnaJ_domain"/>
</dbReference>
<dbReference type="SUPFAM" id="SSF46565">
    <property type="entry name" value="Chaperone J-domain"/>
    <property type="match status" value="1"/>
</dbReference>
<evidence type="ECO:0000259" key="1">
    <source>
        <dbReference type="PROSITE" id="PS50076"/>
    </source>
</evidence>
<dbReference type="OrthoDB" id="10250354at2759"/>
<dbReference type="Pfam" id="PF00646">
    <property type="entry name" value="F-box"/>
    <property type="match status" value="1"/>
</dbReference>
<reference evidence="2" key="1">
    <citation type="journal article" date="2010" name="Science">
        <title>Plasticity of animal genome architecture unmasked by rapid evolution of a pelagic tunicate.</title>
        <authorList>
            <person name="Denoeud F."/>
            <person name="Henriet S."/>
            <person name="Mungpakdee S."/>
            <person name="Aury J.M."/>
            <person name="Da Silva C."/>
            <person name="Brinkmann H."/>
            <person name="Mikhaleva J."/>
            <person name="Olsen L.C."/>
            <person name="Jubin C."/>
            <person name="Canestro C."/>
            <person name="Bouquet J.M."/>
            <person name="Danks G."/>
            <person name="Poulain J."/>
            <person name="Campsteijn C."/>
            <person name="Adamski M."/>
            <person name="Cross I."/>
            <person name="Yadetie F."/>
            <person name="Muffato M."/>
            <person name="Louis A."/>
            <person name="Butcher S."/>
            <person name="Tsagkogeorga G."/>
            <person name="Konrad A."/>
            <person name="Singh S."/>
            <person name="Jensen M.F."/>
            <person name="Cong E.H."/>
            <person name="Eikeseth-Otteraa H."/>
            <person name="Noel B."/>
            <person name="Anthouard V."/>
            <person name="Porcel B.M."/>
            <person name="Kachouri-Lafond R."/>
            <person name="Nishino A."/>
            <person name="Ugolini M."/>
            <person name="Chourrout P."/>
            <person name="Nishida H."/>
            <person name="Aasland R."/>
            <person name="Huzurbazar S."/>
            <person name="Westhof E."/>
            <person name="Delsuc F."/>
            <person name="Lehrach H."/>
            <person name="Reinhardt R."/>
            <person name="Weissenbach J."/>
            <person name="Roy S.W."/>
            <person name="Artiguenave F."/>
            <person name="Postlethwait J.H."/>
            <person name="Manak J.R."/>
            <person name="Thompson E.M."/>
            <person name="Jaillon O."/>
            <person name="Du Pasquier L."/>
            <person name="Boudinot P."/>
            <person name="Liberles D.A."/>
            <person name="Volff J.N."/>
            <person name="Philippe H."/>
            <person name="Lenhard B."/>
            <person name="Roest Crollius H."/>
            <person name="Wincker P."/>
            <person name="Chourrout D."/>
        </authorList>
    </citation>
    <scope>NUCLEOTIDE SEQUENCE [LARGE SCALE GENOMIC DNA]</scope>
</reference>
<organism evidence="2">
    <name type="scientific">Oikopleura dioica</name>
    <name type="common">Tunicate</name>
    <dbReference type="NCBI Taxonomy" id="34765"/>
    <lineage>
        <taxon>Eukaryota</taxon>
        <taxon>Metazoa</taxon>
        <taxon>Chordata</taxon>
        <taxon>Tunicata</taxon>
        <taxon>Appendicularia</taxon>
        <taxon>Copelata</taxon>
        <taxon>Oikopleuridae</taxon>
        <taxon>Oikopleura</taxon>
    </lineage>
</organism>
<dbReference type="InterPro" id="IPR036869">
    <property type="entry name" value="J_dom_sf"/>
</dbReference>
<dbReference type="Proteomes" id="UP000001307">
    <property type="component" value="Unassembled WGS sequence"/>
</dbReference>
<accession>E4XS01</accession>
<feature type="domain" description="J" evidence="1">
    <location>
        <begin position="7"/>
        <end position="57"/>
    </location>
</feature>
<dbReference type="InParanoid" id="E4XS01"/>
<dbReference type="CDD" id="cd06257">
    <property type="entry name" value="DnaJ"/>
    <property type="match status" value="1"/>
</dbReference>
<sequence>MADSTKCFYEILGVSQEAEEDEIQEAFEASKQAFEASKTAFEVLNDPKKRGAYDRQKENTKINILEKLEEKNLIHIRDQIFGALDDRDIHNCSQVSKSWQNFMKTNRHMRKKKMRMEMGEIGGAGHFWGNDKETQYGGVRDKMGEEEFKKVLRLLAAGEKKVNLKFWFCQNWEVAEAGWTIQFKTAFIDFGGDGKFYLWIGNKGGAKFKATAQQINYGNGEEKNRLELQSEKDGTRQRIKYELVARYVFVRFNITIL</sequence>
<evidence type="ECO:0000313" key="3">
    <source>
        <dbReference type="Proteomes" id="UP000001307"/>
    </source>
</evidence>
<name>E4XS01_OIKDI</name>
<protein>
    <recommendedName>
        <fullName evidence="1">J domain-containing protein</fullName>
    </recommendedName>
</protein>
<dbReference type="InterPro" id="IPR001810">
    <property type="entry name" value="F-box_dom"/>
</dbReference>
<dbReference type="EMBL" id="FN653127">
    <property type="protein sequence ID" value="CBY12549.1"/>
    <property type="molecule type" value="Genomic_DNA"/>
</dbReference>
<dbReference type="AlphaFoldDB" id="E4XS01"/>
<dbReference type="InterPro" id="IPR036047">
    <property type="entry name" value="F-box-like_dom_sf"/>
</dbReference>
<dbReference type="Gene3D" id="1.10.287.110">
    <property type="entry name" value="DnaJ domain"/>
    <property type="match status" value="1"/>
</dbReference>
<keyword evidence="3" id="KW-1185">Reference proteome</keyword>
<dbReference type="Gene3D" id="1.20.1280.50">
    <property type="match status" value="1"/>
</dbReference>
<dbReference type="SUPFAM" id="SSF81383">
    <property type="entry name" value="F-box domain"/>
    <property type="match status" value="1"/>
</dbReference>
<dbReference type="PROSITE" id="PS50076">
    <property type="entry name" value="DNAJ_2"/>
    <property type="match status" value="1"/>
</dbReference>
<evidence type="ECO:0000313" key="2">
    <source>
        <dbReference type="EMBL" id="CBY12549.1"/>
    </source>
</evidence>
<dbReference type="CDD" id="cd22086">
    <property type="entry name" value="F-box_EMI"/>
    <property type="match status" value="1"/>
</dbReference>